<accession>A0A031GVY1</accession>
<evidence type="ECO:0000256" key="5">
    <source>
        <dbReference type="ARBA" id="ARBA00022598"/>
    </source>
</evidence>
<feature type="domain" description="Mur ligase central" evidence="17">
    <location>
        <begin position="110"/>
        <end position="290"/>
    </location>
</feature>
<evidence type="ECO:0000256" key="12">
    <source>
        <dbReference type="ARBA" id="ARBA00023316"/>
    </source>
</evidence>
<keyword evidence="8 14" id="KW-0067">ATP-binding</keyword>
<dbReference type="EMBL" id="VDGE01000008">
    <property type="protein sequence ID" value="TNC75257.1"/>
    <property type="molecule type" value="Genomic_DNA"/>
</dbReference>
<dbReference type="InterPro" id="IPR036565">
    <property type="entry name" value="Mur-like_cat_sf"/>
</dbReference>
<evidence type="ECO:0000256" key="7">
    <source>
        <dbReference type="ARBA" id="ARBA00022741"/>
    </source>
</evidence>
<evidence type="ECO:0000256" key="2">
    <source>
        <dbReference type="ARBA" id="ARBA00004752"/>
    </source>
</evidence>
<dbReference type="SUPFAM" id="SSF51984">
    <property type="entry name" value="MurCD N-terminal domain"/>
    <property type="match status" value="1"/>
</dbReference>
<comment type="catalytic activity">
    <reaction evidence="13 14">
        <text>UDP-N-acetyl-alpha-D-muramate + L-alanine + ATP = UDP-N-acetyl-alpha-D-muramoyl-L-alanine + ADP + phosphate + H(+)</text>
        <dbReference type="Rhea" id="RHEA:23372"/>
        <dbReference type="ChEBI" id="CHEBI:15378"/>
        <dbReference type="ChEBI" id="CHEBI:30616"/>
        <dbReference type="ChEBI" id="CHEBI:43474"/>
        <dbReference type="ChEBI" id="CHEBI:57972"/>
        <dbReference type="ChEBI" id="CHEBI:70757"/>
        <dbReference type="ChEBI" id="CHEBI:83898"/>
        <dbReference type="ChEBI" id="CHEBI:456216"/>
        <dbReference type="EC" id="6.3.2.8"/>
    </reaction>
</comment>
<dbReference type="AlphaFoldDB" id="A0A031GVY1"/>
<evidence type="ECO:0000259" key="17">
    <source>
        <dbReference type="Pfam" id="PF08245"/>
    </source>
</evidence>
<dbReference type="Gene3D" id="3.40.1190.10">
    <property type="entry name" value="Mur-like, catalytic domain"/>
    <property type="match status" value="1"/>
</dbReference>
<name>A0A031GVY1_9BURK</name>
<evidence type="ECO:0000256" key="13">
    <source>
        <dbReference type="ARBA" id="ARBA00047833"/>
    </source>
</evidence>
<evidence type="ECO:0000256" key="14">
    <source>
        <dbReference type="HAMAP-Rule" id="MF_00046"/>
    </source>
</evidence>
<dbReference type="InterPro" id="IPR005758">
    <property type="entry name" value="UDP-N-AcMur_Ala_ligase_MurC"/>
</dbReference>
<dbReference type="PANTHER" id="PTHR43445:SF3">
    <property type="entry name" value="UDP-N-ACETYLMURAMATE--L-ALANINE LIGASE"/>
    <property type="match status" value="1"/>
</dbReference>
<dbReference type="InterPro" id="IPR036615">
    <property type="entry name" value="Mur_ligase_C_dom_sf"/>
</dbReference>
<evidence type="ECO:0000313" key="19">
    <source>
        <dbReference type="Proteomes" id="UP000305681"/>
    </source>
</evidence>
<dbReference type="Gene3D" id="3.90.190.20">
    <property type="entry name" value="Mur ligase, C-terminal domain"/>
    <property type="match status" value="1"/>
</dbReference>
<evidence type="ECO:0000313" key="18">
    <source>
        <dbReference type="EMBL" id="TNC75257.1"/>
    </source>
</evidence>
<dbReference type="Pfam" id="PF08245">
    <property type="entry name" value="Mur_ligase_M"/>
    <property type="match status" value="1"/>
</dbReference>
<keyword evidence="12 14" id="KW-0961">Cell wall biogenesis/degradation</keyword>
<dbReference type="OrthoDB" id="9804126at2"/>
<evidence type="ECO:0000259" key="15">
    <source>
        <dbReference type="Pfam" id="PF01225"/>
    </source>
</evidence>
<dbReference type="Gene3D" id="3.40.50.720">
    <property type="entry name" value="NAD(P)-binding Rossmann-like Domain"/>
    <property type="match status" value="1"/>
</dbReference>
<dbReference type="Pfam" id="PF01225">
    <property type="entry name" value="Mur_ligase"/>
    <property type="match status" value="1"/>
</dbReference>
<evidence type="ECO:0000256" key="1">
    <source>
        <dbReference type="ARBA" id="ARBA00004496"/>
    </source>
</evidence>
<reference evidence="18 19" key="1">
    <citation type="submission" date="2019-06" db="EMBL/GenBank/DDBJ databases">
        <title>Genome sequence of Janthinobacterium lividum UCD_MED1.</title>
        <authorList>
            <person name="De Leon M.E."/>
            <person name="Jospin G."/>
        </authorList>
    </citation>
    <scope>NUCLEOTIDE SEQUENCE [LARGE SCALE GENOMIC DNA]</scope>
    <source>
        <strain evidence="18 19">UCD_MED1</strain>
    </source>
</reference>
<comment type="function">
    <text evidence="14">Cell wall formation.</text>
</comment>
<evidence type="ECO:0000256" key="8">
    <source>
        <dbReference type="ARBA" id="ARBA00022840"/>
    </source>
</evidence>
<dbReference type="InterPro" id="IPR013221">
    <property type="entry name" value="Mur_ligase_cen"/>
</dbReference>
<dbReference type="GO" id="GO:0051301">
    <property type="term" value="P:cell division"/>
    <property type="evidence" value="ECO:0007669"/>
    <property type="project" value="UniProtKB-KW"/>
</dbReference>
<dbReference type="PANTHER" id="PTHR43445">
    <property type="entry name" value="UDP-N-ACETYLMURAMATE--L-ALANINE LIGASE-RELATED"/>
    <property type="match status" value="1"/>
</dbReference>
<dbReference type="SUPFAM" id="SSF53244">
    <property type="entry name" value="MurD-like peptide ligases, peptide-binding domain"/>
    <property type="match status" value="1"/>
</dbReference>
<keyword evidence="5 14" id="KW-0436">Ligase</keyword>
<dbReference type="NCBIfam" id="TIGR01082">
    <property type="entry name" value="murC"/>
    <property type="match status" value="1"/>
</dbReference>
<feature type="binding site" evidence="14">
    <location>
        <begin position="112"/>
        <end position="118"/>
    </location>
    <ligand>
        <name>ATP</name>
        <dbReference type="ChEBI" id="CHEBI:30616"/>
    </ligand>
</feature>
<gene>
    <name evidence="14" type="primary">murC</name>
    <name evidence="18" type="ORF">FHI69_19280</name>
</gene>
<evidence type="ECO:0000256" key="10">
    <source>
        <dbReference type="ARBA" id="ARBA00022984"/>
    </source>
</evidence>
<dbReference type="Pfam" id="PF02875">
    <property type="entry name" value="Mur_ligase_C"/>
    <property type="match status" value="1"/>
</dbReference>
<comment type="caution">
    <text evidence="18">The sequence shown here is derived from an EMBL/GenBank/DDBJ whole genome shotgun (WGS) entry which is preliminary data.</text>
</comment>
<evidence type="ECO:0000256" key="3">
    <source>
        <dbReference type="ARBA" id="ARBA00012211"/>
    </source>
</evidence>
<comment type="similarity">
    <text evidence="14">Belongs to the MurCDEF family.</text>
</comment>
<dbReference type="Proteomes" id="UP000305681">
    <property type="component" value="Unassembled WGS sequence"/>
</dbReference>
<evidence type="ECO:0000259" key="16">
    <source>
        <dbReference type="Pfam" id="PF02875"/>
    </source>
</evidence>
<dbReference type="InterPro" id="IPR050061">
    <property type="entry name" value="MurCDEF_pg_biosynth"/>
</dbReference>
<dbReference type="HAMAP" id="MF_00046">
    <property type="entry name" value="MurC"/>
    <property type="match status" value="1"/>
</dbReference>
<dbReference type="GO" id="GO:0071555">
    <property type="term" value="P:cell wall organization"/>
    <property type="evidence" value="ECO:0007669"/>
    <property type="project" value="UniProtKB-KW"/>
</dbReference>
<feature type="domain" description="Mur ligase N-terminal catalytic" evidence="15">
    <location>
        <begin position="7"/>
        <end position="105"/>
    </location>
</feature>
<dbReference type="GO" id="GO:0008763">
    <property type="term" value="F:UDP-N-acetylmuramate-L-alanine ligase activity"/>
    <property type="evidence" value="ECO:0007669"/>
    <property type="project" value="UniProtKB-UniRule"/>
</dbReference>
<dbReference type="InterPro" id="IPR000713">
    <property type="entry name" value="Mur_ligase_N"/>
</dbReference>
<keyword evidence="9 14" id="KW-0133">Cell shape</keyword>
<dbReference type="eggNOG" id="COG0773">
    <property type="taxonomic scope" value="Bacteria"/>
</dbReference>
<dbReference type="UniPathway" id="UPA00219"/>
<comment type="subcellular location">
    <subcellularLocation>
        <location evidence="1 14">Cytoplasm</location>
    </subcellularLocation>
</comment>
<keyword evidence="11 14" id="KW-0131">Cell cycle</keyword>
<dbReference type="FunFam" id="3.40.1190.10:FF:000001">
    <property type="entry name" value="UDP-N-acetylmuramate--L-alanine ligase"/>
    <property type="match status" value="1"/>
</dbReference>
<sequence>MKHKVNNIHFVGIGGSGMSGIAEVLVNLGYKVSGSDLGSNAATQRLASLGATVMLGHAAENIGDADAVVTSGAVPQDNPEVAAARARKIPLVPRAVMLGELMRLKRGIAIAGTHGKTTTTSLVASVLAQGGLDPTFVIGGRLTSAGANAKLGSGDYLVAEADESDASFLNLTPMIEVITNIDADHMDTYEHDFEKLKQAFVQFTHRLPFYGRAMLCIDDPHVRAIIPSVTKPVTTYGFAEDAQVRAINARAVGLEMHFTVLQEGYPDLDVVLNQPGMHNVQNACSAIAIAREIGIADSATQQGLAEFSGVGRRFTRYGDVALPNGGSFALVDDFGHHPVETEVTLAAARAAYPGRRLVLAFQPHRYSRTRDLFEDFVKVLGAPDVLLLSEVYAAGEAPIVAADGRALAHALRARGKIEPIFVESMKDMADTIMSVARDGDVVLTMGAGSISGIPQQLTTYPSNTVKA</sequence>
<keyword evidence="7 14" id="KW-0547">Nucleotide-binding</keyword>
<keyword evidence="6 14" id="KW-0132">Cell division</keyword>
<comment type="pathway">
    <text evidence="2 14">Cell wall biogenesis; peptidoglycan biosynthesis.</text>
</comment>
<evidence type="ECO:0000256" key="6">
    <source>
        <dbReference type="ARBA" id="ARBA00022618"/>
    </source>
</evidence>
<dbReference type="SUPFAM" id="SSF53623">
    <property type="entry name" value="MurD-like peptide ligases, catalytic domain"/>
    <property type="match status" value="1"/>
</dbReference>
<evidence type="ECO:0000256" key="9">
    <source>
        <dbReference type="ARBA" id="ARBA00022960"/>
    </source>
</evidence>
<dbReference type="EC" id="6.3.2.8" evidence="3 14"/>
<keyword evidence="4 14" id="KW-0963">Cytoplasm</keyword>
<dbReference type="InterPro" id="IPR004101">
    <property type="entry name" value="Mur_ligase_C"/>
</dbReference>
<protein>
    <recommendedName>
        <fullName evidence="3 14">UDP-N-acetylmuramate--L-alanine ligase</fullName>
        <ecNumber evidence="3 14">6.3.2.8</ecNumber>
    </recommendedName>
    <alternativeName>
        <fullName evidence="14">UDP-N-acetylmuramoyl-L-alanine synthetase</fullName>
    </alternativeName>
</protein>
<dbReference type="GO" id="GO:0009252">
    <property type="term" value="P:peptidoglycan biosynthetic process"/>
    <property type="evidence" value="ECO:0007669"/>
    <property type="project" value="UniProtKB-UniRule"/>
</dbReference>
<feature type="domain" description="Mur ligase C-terminal" evidence="16">
    <location>
        <begin position="313"/>
        <end position="448"/>
    </location>
</feature>
<dbReference type="GO" id="GO:0005524">
    <property type="term" value="F:ATP binding"/>
    <property type="evidence" value="ECO:0007669"/>
    <property type="project" value="UniProtKB-UniRule"/>
</dbReference>
<dbReference type="GO" id="GO:0005737">
    <property type="term" value="C:cytoplasm"/>
    <property type="evidence" value="ECO:0007669"/>
    <property type="project" value="UniProtKB-SubCell"/>
</dbReference>
<organism evidence="18 19">
    <name type="scientific">Janthinobacterium lividum</name>
    <dbReference type="NCBI Taxonomy" id="29581"/>
    <lineage>
        <taxon>Bacteria</taxon>
        <taxon>Pseudomonadati</taxon>
        <taxon>Pseudomonadota</taxon>
        <taxon>Betaproteobacteria</taxon>
        <taxon>Burkholderiales</taxon>
        <taxon>Oxalobacteraceae</taxon>
        <taxon>Janthinobacterium</taxon>
    </lineage>
</organism>
<proteinExistence type="inferred from homology"/>
<dbReference type="GO" id="GO:0008360">
    <property type="term" value="P:regulation of cell shape"/>
    <property type="evidence" value="ECO:0007669"/>
    <property type="project" value="UniProtKB-KW"/>
</dbReference>
<evidence type="ECO:0000256" key="4">
    <source>
        <dbReference type="ARBA" id="ARBA00022490"/>
    </source>
</evidence>
<evidence type="ECO:0000256" key="11">
    <source>
        <dbReference type="ARBA" id="ARBA00023306"/>
    </source>
</evidence>
<keyword evidence="10 14" id="KW-0573">Peptidoglycan synthesis</keyword>
<dbReference type="RefSeq" id="WP_034748872.1">
    <property type="nucleotide sequence ID" value="NZ_JFYR01000003.1"/>
</dbReference>